<feature type="transmembrane region" description="Helical" evidence="6">
    <location>
        <begin position="41"/>
        <end position="60"/>
    </location>
</feature>
<sequence>MDNKSETIEITRKTRNRERITRREFNLRFKEYFKSRRFRDYTYIVLAALVGVIAYDYFIASTTSNGITPSGVAAIARGIAVNIWSEPEQLTMQTGMYWVFYFCINFPLFVFGVIKVGWRFSIRTIVYIILQNGFHFALAYIPFINPSSFYFIVDYANLDLYQNSGGMYQIWLFVFAGAAGLLNGVAYGLLYKGGSSSAGTDFVLAYYSVKHKKSIANYNRIINYFIVIIMVLIHTLLMSRQTLTEVYFGTNWRNHVNEIWANGNGLDPSNFDEINGFYGDALITYKIKYFFGPVLFASYLFVIVQSIVTDLIFPKFKYRSLMIVTSKGDAIVAGLQFIKYSNDIIRIPVRDNIAGQYVNNEVLICSTSLLEYKYVKAAIMVSDPDAKILSHKLDKLIGNFSISKY</sequence>
<reference evidence="7 8" key="1">
    <citation type="journal article" date="2015" name="Genome Biol. Evol.">
        <title>Found and Lost: The Fates of Horizontally Acquired Genes in Arthropod-Symbiotic Spiroplasma.</title>
        <authorList>
            <person name="Lo W.S."/>
            <person name="Gasparich G.E."/>
            <person name="Kuo C.H."/>
        </authorList>
    </citation>
    <scope>NUCLEOTIDE SEQUENCE [LARGE SCALE GENOMIC DNA]</scope>
    <source>
        <strain evidence="8">TDA-040725-5</strain>
    </source>
</reference>
<dbReference type="InterPro" id="IPR003740">
    <property type="entry name" value="YitT"/>
</dbReference>
<gene>
    <name evidence="7" type="ORF">SERIO_v1c06730</name>
</gene>
<feature type="transmembrane region" description="Helical" evidence="6">
    <location>
        <begin position="221"/>
        <end position="239"/>
    </location>
</feature>
<feature type="transmembrane region" description="Helical" evidence="6">
    <location>
        <begin position="125"/>
        <end position="144"/>
    </location>
</feature>
<dbReference type="STRING" id="315358.SERIO_v1c06730"/>
<evidence type="ECO:0000256" key="6">
    <source>
        <dbReference type="SAM" id="Phobius"/>
    </source>
</evidence>
<dbReference type="InterPro" id="IPR051461">
    <property type="entry name" value="UPF0750_membrane"/>
</dbReference>
<protein>
    <recommendedName>
        <fullName evidence="9">YitT family protein</fullName>
    </recommendedName>
</protein>
<comment type="subcellular location">
    <subcellularLocation>
        <location evidence="1">Cell membrane</location>
        <topology evidence="1">Multi-pass membrane protein</topology>
    </subcellularLocation>
</comment>
<evidence type="ECO:0000256" key="2">
    <source>
        <dbReference type="ARBA" id="ARBA00022475"/>
    </source>
</evidence>
<evidence type="ECO:0000313" key="7">
    <source>
        <dbReference type="EMBL" id="AKM54241.1"/>
    </source>
</evidence>
<dbReference type="PATRIC" id="fig|743698.3.peg.675"/>
<name>A0A0H3XK41_9MOLU</name>
<keyword evidence="5 6" id="KW-0472">Membrane</keyword>
<feature type="transmembrane region" description="Helical" evidence="6">
    <location>
        <begin position="98"/>
        <end position="118"/>
    </location>
</feature>
<keyword evidence="4 6" id="KW-1133">Transmembrane helix</keyword>
<dbReference type="PANTHER" id="PTHR33545">
    <property type="entry name" value="UPF0750 MEMBRANE PROTEIN YITT-RELATED"/>
    <property type="match status" value="1"/>
</dbReference>
<feature type="transmembrane region" description="Helical" evidence="6">
    <location>
        <begin position="290"/>
        <end position="313"/>
    </location>
</feature>
<dbReference type="Pfam" id="PF02588">
    <property type="entry name" value="YitT_membrane"/>
    <property type="match status" value="1"/>
</dbReference>
<evidence type="ECO:0000313" key="8">
    <source>
        <dbReference type="Proteomes" id="UP000035661"/>
    </source>
</evidence>
<accession>A0A0H3XK41</accession>
<reference evidence="8" key="2">
    <citation type="submission" date="2015-06" db="EMBL/GenBank/DDBJ databases">
        <title>Complete genome sequence of Spiroplasma eriocheiris TDA-040725-5 (DSM 21848).</title>
        <authorList>
            <person name="Lo W.-S."/>
            <person name="Kuo C.-H."/>
        </authorList>
    </citation>
    <scope>NUCLEOTIDE SEQUENCE [LARGE SCALE GENOMIC DNA]</scope>
    <source>
        <strain evidence="8">TDA-040725-5</strain>
    </source>
</reference>
<evidence type="ECO:0008006" key="9">
    <source>
        <dbReference type="Google" id="ProtNLM"/>
    </source>
</evidence>
<evidence type="ECO:0000256" key="4">
    <source>
        <dbReference type="ARBA" id="ARBA00022989"/>
    </source>
</evidence>
<keyword evidence="8" id="KW-1185">Reference proteome</keyword>
<dbReference type="RefSeq" id="WP_047791468.1">
    <property type="nucleotide sequence ID" value="NZ_CP011856.1"/>
</dbReference>
<dbReference type="KEGG" id="seri:SERIO_v1c06730"/>
<dbReference type="Proteomes" id="UP000035661">
    <property type="component" value="Chromosome"/>
</dbReference>
<dbReference type="PANTHER" id="PTHR33545:SF5">
    <property type="entry name" value="UPF0750 MEMBRANE PROTEIN YITT"/>
    <property type="match status" value="1"/>
</dbReference>
<organism evidence="7 8">
    <name type="scientific">Spiroplasma eriocheiris</name>
    <dbReference type="NCBI Taxonomy" id="315358"/>
    <lineage>
        <taxon>Bacteria</taxon>
        <taxon>Bacillati</taxon>
        <taxon>Mycoplasmatota</taxon>
        <taxon>Mollicutes</taxon>
        <taxon>Entomoplasmatales</taxon>
        <taxon>Spiroplasmataceae</taxon>
        <taxon>Spiroplasma</taxon>
    </lineage>
</organism>
<dbReference type="EMBL" id="CP011856">
    <property type="protein sequence ID" value="AKM54241.1"/>
    <property type="molecule type" value="Genomic_DNA"/>
</dbReference>
<keyword evidence="3 6" id="KW-0812">Transmembrane</keyword>
<dbReference type="GO" id="GO:0005886">
    <property type="term" value="C:plasma membrane"/>
    <property type="evidence" value="ECO:0007669"/>
    <property type="project" value="UniProtKB-SubCell"/>
</dbReference>
<dbReference type="AlphaFoldDB" id="A0A0H3XK41"/>
<evidence type="ECO:0000256" key="5">
    <source>
        <dbReference type="ARBA" id="ARBA00023136"/>
    </source>
</evidence>
<proteinExistence type="predicted"/>
<evidence type="ECO:0000256" key="1">
    <source>
        <dbReference type="ARBA" id="ARBA00004651"/>
    </source>
</evidence>
<keyword evidence="2" id="KW-1003">Cell membrane</keyword>
<feature type="transmembrane region" description="Helical" evidence="6">
    <location>
        <begin position="168"/>
        <end position="190"/>
    </location>
</feature>
<evidence type="ECO:0000256" key="3">
    <source>
        <dbReference type="ARBA" id="ARBA00022692"/>
    </source>
</evidence>